<dbReference type="EMBL" id="JBHUGH010000013">
    <property type="protein sequence ID" value="MFD1913912.1"/>
    <property type="molecule type" value="Genomic_DNA"/>
</dbReference>
<accession>A0ABW4SBB1</accession>
<evidence type="ECO:0000256" key="1">
    <source>
        <dbReference type="SAM" id="MobiDB-lite"/>
    </source>
</evidence>
<organism evidence="2 3">
    <name type="scientific">Halodurantibacterium flavum</name>
    <dbReference type="NCBI Taxonomy" id="1382802"/>
    <lineage>
        <taxon>Bacteria</taxon>
        <taxon>Pseudomonadati</taxon>
        <taxon>Pseudomonadota</taxon>
        <taxon>Alphaproteobacteria</taxon>
        <taxon>Rhodobacterales</taxon>
        <taxon>Paracoccaceae</taxon>
        <taxon>Halodurantibacterium</taxon>
    </lineage>
</organism>
<dbReference type="RefSeq" id="WP_390264585.1">
    <property type="nucleotide sequence ID" value="NZ_JBHUGH010000013.1"/>
</dbReference>
<sequence length="202" mass="21984">MRFAMAVVGFVALAACQGGGQDGYNEFMRERSAGGPSAASSYSPITGAPVSSGPIGAAPANSFDTAQAGQAGAPRISDEQDFDAVAARESIESDRERLERQRAQYVFIEPTALPDRPNADGPNIIQYALSTRNNPGDTIYRRMNPLRFSQAERACAQFTTQDQAQLEFLRRGGPERDPMNVDPDGDGFACWWDPRPYRAAMR</sequence>
<dbReference type="Proteomes" id="UP001597353">
    <property type="component" value="Unassembled WGS sequence"/>
</dbReference>
<dbReference type="PROSITE" id="PS51257">
    <property type="entry name" value="PROKAR_LIPOPROTEIN"/>
    <property type="match status" value="1"/>
</dbReference>
<feature type="compositionally biased region" description="Low complexity" evidence="1">
    <location>
        <begin position="33"/>
        <end position="44"/>
    </location>
</feature>
<feature type="region of interest" description="Disordered" evidence="1">
    <location>
        <begin position="27"/>
        <end position="78"/>
    </location>
</feature>
<evidence type="ECO:0000313" key="2">
    <source>
        <dbReference type="EMBL" id="MFD1913912.1"/>
    </source>
</evidence>
<proteinExistence type="predicted"/>
<evidence type="ECO:0000313" key="3">
    <source>
        <dbReference type="Proteomes" id="UP001597353"/>
    </source>
</evidence>
<protein>
    <recommendedName>
        <fullName evidence="4">Excalibur calcium-binding domain-containing protein</fullName>
    </recommendedName>
</protein>
<evidence type="ECO:0008006" key="4">
    <source>
        <dbReference type="Google" id="ProtNLM"/>
    </source>
</evidence>
<reference evidence="3" key="1">
    <citation type="journal article" date="2019" name="Int. J. Syst. Evol. Microbiol.">
        <title>The Global Catalogue of Microorganisms (GCM) 10K type strain sequencing project: providing services to taxonomists for standard genome sequencing and annotation.</title>
        <authorList>
            <consortium name="The Broad Institute Genomics Platform"/>
            <consortium name="The Broad Institute Genome Sequencing Center for Infectious Disease"/>
            <person name="Wu L."/>
            <person name="Ma J."/>
        </authorList>
    </citation>
    <scope>NUCLEOTIDE SEQUENCE [LARGE SCALE GENOMIC DNA]</scope>
    <source>
        <strain evidence="3">CGMCC 4.7242</strain>
    </source>
</reference>
<gene>
    <name evidence="2" type="ORF">ACFSGJ_16990</name>
</gene>
<keyword evidence="3" id="KW-1185">Reference proteome</keyword>
<comment type="caution">
    <text evidence="2">The sequence shown here is derived from an EMBL/GenBank/DDBJ whole genome shotgun (WGS) entry which is preliminary data.</text>
</comment>
<name>A0ABW4SBB1_9RHOB</name>